<dbReference type="GeneID" id="106476095"/>
<organism evidence="1 4">
    <name type="scientific">Limulus polyphemus</name>
    <name type="common">Atlantic horseshoe crab</name>
    <dbReference type="NCBI Taxonomy" id="6850"/>
    <lineage>
        <taxon>Eukaryota</taxon>
        <taxon>Metazoa</taxon>
        <taxon>Ecdysozoa</taxon>
        <taxon>Arthropoda</taxon>
        <taxon>Chelicerata</taxon>
        <taxon>Merostomata</taxon>
        <taxon>Xiphosura</taxon>
        <taxon>Limulidae</taxon>
        <taxon>Limulus</taxon>
    </lineage>
</organism>
<evidence type="ECO:0000313" key="1">
    <source>
        <dbReference type="Proteomes" id="UP000694941"/>
    </source>
</evidence>
<evidence type="ECO:0000313" key="2">
    <source>
        <dbReference type="RefSeq" id="XP_022235752.1"/>
    </source>
</evidence>
<dbReference type="Proteomes" id="UP000694941">
    <property type="component" value="Unplaced"/>
</dbReference>
<evidence type="ECO:0000313" key="4">
    <source>
        <dbReference type="RefSeq" id="XP_022235754.1"/>
    </source>
</evidence>
<dbReference type="RefSeq" id="XP_022235752.1">
    <property type="nucleotide sequence ID" value="XM_022380044.1"/>
</dbReference>
<accession>A0ABM1RWJ9</accession>
<dbReference type="RefSeq" id="XP_022235754.1">
    <property type="nucleotide sequence ID" value="XM_022380046.1"/>
</dbReference>
<reference evidence="2 3" key="1">
    <citation type="submission" date="2025-05" db="UniProtKB">
        <authorList>
            <consortium name="RefSeq"/>
        </authorList>
    </citation>
    <scope>IDENTIFICATION</scope>
    <source>
        <tissue evidence="2 3">Muscle</tissue>
    </source>
</reference>
<sequence length="78" mass="8387">MECAENGGTLDDSYVAGGGSYIVHAEGPDGEDSLGIADDEKYGEPMREQDRFLPIANVARIMRSVIPKSGKVSTRRVT</sequence>
<evidence type="ECO:0000313" key="3">
    <source>
        <dbReference type="RefSeq" id="XP_022235753.1"/>
    </source>
</evidence>
<dbReference type="Gene3D" id="1.10.20.10">
    <property type="entry name" value="Histone, subunit A"/>
    <property type="match status" value="1"/>
</dbReference>
<proteinExistence type="predicted"/>
<protein>
    <submittedName>
        <fullName evidence="2 3">Nuclear transcription factor Y subunit beta-like</fullName>
    </submittedName>
</protein>
<dbReference type="SUPFAM" id="SSF47113">
    <property type="entry name" value="Histone-fold"/>
    <property type="match status" value="1"/>
</dbReference>
<gene>
    <name evidence="2 3 4" type="primary">LOC106476095</name>
</gene>
<dbReference type="RefSeq" id="XP_022235753.1">
    <property type="nucleotide sequence ID" value="XM_022380045.1"/>
</dbReference>
<keyword evidence="1" id="KW-1185">Reference proteome</keyword>
<name>A0ABM1RWJ9_LIMPO</name>
<dbReference type="InterPro" id="IPR009072">
    <property type="entry name" value="Histone-fold"/>
</dbReference>